<evidence type="ECO:0000256" key="5">
    <source>
        <dbReference type="ARBA" id="ARBA00022882"/>
    </source>
</evidence>
<protein>
    <submittedName>
        <fullName evidence="17">G protein-activated inward rectifier potassium channel 3</fullName>
    </submittedName>
</protein>
<keyword evidence="2 12" id="KW-0813">Transport</keyword>
<evidence type="ECO:0000256" key="8">
    <source>
        <dbReference type="ARBA" id="ARBA00023065"/>
    </source>
</evidence>
<dbReference type="InterPro" id="IPR014756">
    <property type="entry name" value="Ig_E-set"/>
</dbReference>
<evidence type="ECO:0000313" key="18">
    <source>
        <dbReference type="Proteomes" id="UP001476798"/>
    </source>
</evidence>
<evidence type="ECO:0000256" key="13">
    <source>
        <dbReference type="SAM" id="MobiDB-lite"/>
    </source>
</evidence>
<comment type="catalytic activity">
    <reaction evidence="11">
        <text>K(+)(in) = K(+)(out)</text>
        <dbReference type="Rhea" id="RHEA:29463"/>
        <dbReference type="ChEBI" id="CHEBI:29103"/>
    </reaction>
</comment>
<organism evidence="17 18">
    <name type="scientific">Goodea atripinnis</name>
    <dbReference type="NCBI Taxonomy" id="208336"/>
    <lineage>
        <taxon>Eukaryota</taxon>
        <taxon>Metazoa</taxon>
        <taxon>Chordata</taxon>
        <taxon>Craniata</taxon>
        <taxon>Vertebrata</taxon>
        <taxon>Euteleostomi</taxon>
        <taxon>Actinopterygii</taxon>
        <taxon>Neopterygii</taxon>
        <taxon>Teleostei</taxon>
        <taxon>Neoteleostei</taxon>
        <taxon>Acanthomorphata</taxon>
        <taxon>Ovalentaria</taxon>
        <taxon>Atherinomorphae</taxon>
        <taxon>Cyprinodontiformes</taxon>
        <taxon>Goodeidae</taxon>
        <taxon>Goodea</taxon>
    </lineage>
</organism>
<keyword evidence="7 14" id="KW-1133">Transmembrane helix</keyword>
<evidence type="ECO:0000256" key="3">
    <source>
        <dbReference type="ARBA" id="ARBA00022538"/>
    </source>
</evidence>
<accession>A0ABV0P4P7</accession>
<comment type="similarity">
    <text evidence="12">Belongs to the inward rectifier-type potassium channel (TC 1.A.2.1) family.</text>
</comment>
<dbReference type="Gene3D" id="1.10.287.70">
    <property type="match status" value="1"/>
</dbReference>
<dbReference type="PIRSF" id="PIRSF005465">
    <property type="entry name" value="GIRK_kir"/>
    <property type="match status" value="1"/>
</dbReference>
<evidence type="ECO:0000256" key="4">
    <source>
        <dbReference type="ARBA" id="ARBA00022692"/>
    </source>
</evidence>
<evidence type="ECO:0000256" key="12">
    <source>
        <dbReference type="RuleBase" id="RU003822"/>
    </source>
</evidence>
<comment type="subcellular location">
    <subcellularLocation>
        <location evidence="1 12">Membrane</location>
        <topology evidence="1 12">Multi-pass membrane protein</topology>
    </subcellularLocation>
</comment>
<evidence type="ECO:0000256" key="1">
    <source>
        <dbReference type="ARBA" id="ARBA00004141"/>
    </source>
</evidence>
<keyword evidence="5 12" id="KW-0851">Voltage-gated channel</keyword>
<evidence type="ECO:0000256" key="9">
    <source>
        <dbReference type="ARBA" id="ARBA00023136"/>
    </source>
</evidence>
<dbReference type="PRINTS" id="PR01320">
    <property type="entry name" value="KIRCHANNEL"/>
</dbReference>
<evidence type="ECO:0000256" key="14">
    <source>
        <dbReference type="SAM" id="Phobius"/>
    </source>
</evidence>
<gene>
    <name evidence="17" type="primary">KCNJ9</name>
    <name evidence="17" type="ORF">GOODEAATRI_016025</name>
</gene>
<dbReference type="InterPro" id="IPR016449">
    <property type="entry name" value="K_chnl_inward-rec_Kir"/>
</dbReference>
<feature type="compositionally biased region" description="Polar residues" evidence="13">
    <location>
        <begin position="352"/>
        <end position="363"/>
    </location>
</feature>
<evidence type="ECO:0000259" key="15">
    <source>
        <dbReference type="Pfam" id="PF01007"/>
    </source>
</evidence>
<feature type="compositionally biased region" description="Polar residues" evidence="13">
    <location>
        <begin position="313"/>
        <end position="325"/>
    </location>
</feature>
<dbReference type="InterPro" id="IPR040445">
    <property type="entry name" value="Kir_TM"/>
</dbReference>
<dbReference type="SUPFAM" id="SSF81296">
    <property type="entry name" value="E set domains"/>
    <property type="match status" value="1"/>
</dbReference>
<reference evidence="17 18" key="1">
    <citation type="submission" date="2021-06" db="EMBL/GenBank/DDBJ databases">
        <authorList>
            <person name="Palmer J.M."/>
        </authorList>
    </citation>
    <scope>NUCLEOTIDE SEQUENCE [LARGE SCALE GENOMIC DNA]</scope>
    <source>
        <strain evidence="17 18">GA_2019</strain>
        <tissue evidence="17">Muscle</tissue>
    </source>
</reference>
<dbReference type="PANTHER" id="PTHR11767:SF17">
    <property type="entry name" value="G PROTEIN-ACTIVATED INWARD RECTIFIER POTASSIUM CHANNEL 3"/>
    <property type="match status" value="1"/>
</dbReference>
<dbReference type="EMBL" id="JAHRIO010061184">
    <property type="protein sequence ID" value="MEQ2178627.1"/>
    <property type="molecule type" value="Genomic_DNA"/>
</dbReference>
<comment type="caution">
    <text evidence="17">The sequence shown here is derived from an EMBL/GenBank/DDBJ whole genome shotgun (WGS) entry which is preliminary data.</text>
</comment>
<dbReference type="PANTHER" id="PTHR11767">
    <property type="entry name" value="INWARD RECTIFIER POTASSIUM CHANNEL"/>
    <property type="match status" value="1"/>
</dbReference>
<sequence>MRETYRYLTDIFTTLVDLNWRCSLFVFVMAYAVTWLFFGAIWYLIAYYHLEDEAWTPCVNNVNGFISAFLFSIETETTIGYGHRVITDQCPVGTMLLLLQAILGSMVNAFMPNKRAETLVFSKHAVISLRDDKLCLMFRVGDLRSSHIVGANMRAKLIKSKQTQEGEFIPLDQTDISVGFETGDDRLFLVSPLVISHEIDAHSPFWDMSQAQLEKEDFEIVVILEGMVEATGMTCQARSSYLTEEVLWGHRFSPMMLLAEGFFDIDYGAFHHTFEVNTPSCSARELALAAARLDAHLYWSISSRLDEEPTLAEQATKQPDGSSADSKAGEPIFTVGEMTDIQEQSALGELNGSITTDQSETEA</sequence>
<keyword evidence="10 12" id="KW-0407">Ion channel</keyword>
<feature type="region of interest" description="Disordered" evidence="13">
    <location>
        <begin position="344"/>
        <end position="363"/>
    </location>
</feature>
<evidence type="ECO:0000313" key="17">
    <source>
        <dbReference type="EMBL" id="MEQ2178627.1"/>
    </source>
</evidence>
<keyword evidence="18" id="KW-1185">Reference proteome</keyword>
<dbReference type="PRINTS" id="PR01329">
    <property type="entry name" value="KIR33CHANNEL"/>
</dbReference>
<name>A0ABV0P4P7_9TELE</name>
<evidence type="ECO:0000256" key="11">
    <source>
        <dbReference type="ARBA" id="ARBA00034430"/>
    </source>
</evidence>
<dbReference type="Proteomes" id="UP001476798">
    <property type="component" value="Unassembled WGS sequence"/>
</dbReference>
<evidence type="ECO:0000259" key="16">
    <source>
        <dbReference type="Pfam" id="PF17655"/>
    </source>
</evidence>
<keyword evidence="6 12" id="KW-0630">Potassium</keyword>
<evidence type="ECO:0000256" key="10">
    <source>
        <dbReference type="ARBA" id="ARBA00023303"/>
    </source>
</evidence>
<dbReference type="Pfam" id="PF17655">
    <property type="entry name" value="IRK_C"/>
    <property type="match status" value="1"/>
</dbReference>
<feature type="domain" description="Inward rectifier potassium channel C-terminal" evidence="16">
    <location>
        <begin position="119"/>
        <end position="287"/>
    </location>
</feature>
<dbReference type="InterPro" id="IPR003276">
    <property type="entry name" value="K_chnl_inward-rec_Kir3.3"/>
</dbReference>
<feature type="region of interest" description="Disordered" evidence="13">
    <location>
        <begin position="310"/>
        <end position="338"/>
    </location>
</feature>
<proteinExistence type="inferred from homology"/>
<evidence type="ECO:0000256" key="6">
    <source>
        <dbReference type="ARBA" id="ARBA00022958"/>
    </source>
</evidence>
<feature type="transmembrane region" description="Helical" evidence="14">
    <location>
        <begin position="24"/>
        <end position="45"/>
    </location>
</feature>
<keyword evidence="4 12" id="KW-0812">Transmembrane</keyword>
<keyword evidence="8 12" id="KW-0406">Ion transport</keyword>
<keyword evidence="3 12" id="KW-0633">Potassium transport</keyword>
<dbReference type="InterPro" id="IPR041647">
    <property type="entry name" value="IRK_C"/>
</dbReference>
<evidence type="ECO:0000256" key="2">
    <source>
        <dbReference type="ARBA" id="ARBA00022448"/>
    </source>
</evidence>
<feature type="domain" description="Potassium channel inwardly rectifying transmembrane" evidence="15">
    <location>
        <begin position="3"/>
        <end position="111"/>
    </location>
</feature>
<dbReference type="SUPFAM" id="SSF81324">
    <property type="entry name" value="Voltage-gated potassium channels"/>
    <property type="match status" value="1"/>
</dbReference>
<dbReference type="Gene3D" id="2.60.40.1400">
    <property type="entry name" value="G protein-activated inward rectifier potassium channel 1"/>
    <property type="match status" value="1"/>
</dbReference>
<keyword evidence="9 14" id="KW-0472">Membrane</keyword>
<dbReference type="GO" id="GO:0034220">
    <property type="term" value="P:monoatomic ion transmembrane transport"/>
    <property type="evidence" value="ECO:0007669"/>
    <property type="project" value="UniProtKB-KW"/>
</dbReference>
<dbReference type="InterPro" id="IPR013518">
    <property type="entry name" value="K_chnl_inward-rec_Kir_cyto"/>
</dbReference>
<evidence type="ECO:0000256" key="7">
    <source>
        <dbReference type="ARBA" id="ARBA00022989"/>
    </source>
</evidence>
<dbReference type="Pfam" id="PF01007">
    <property type="entry name" value="IRK"/>
    <property type="match status" value="1"/>
</dbReference>